<dbReference type="Gene3D" id="3.20.20.300">
    <property type="entry name" value="Glycoside hydrolase, family 3, N-terminal domain"/>
    <property type="match status" value="1"/>
</dbReference>
<dbReference type="Pfam" id="PF07691">
    <property type="entry name" value="PA14"/>
    <property type="match status" value="1"/>
</dbReference>
<dbReference type="InterPro" id="IPR001764">
    <property type="entry name" value="Glyco_hydro_3_N"/>
</dbReference>
<dbReference type="InterPro" id="IPR036962">
    <property type="entry name" value="Glyco_hydro_3_N_sf"/>
</dbReference>
<evidence type="ECO:0000313" key="11">
    <source>
        <dbReference type="EMBL" id="KXJ85631.1"/>
    </source>
</evidence>
<dbReference type="AlphaFoldDB" id="A0A136IKY3"/>
<keyword evidence="9" id="KW-0624">Polysaccharide degradation</keyword>
<keyword evidence="12" id="KW-1185">Reference proteome</keyword>
<evidence type="ECO:0000256" key="5">
    <source>
        <dbReference type="ARBA" id="ARBA00022801"/>
    </source>
</evidence>
<comment type="catalytic activity">
    <reaction evidence="1">
        <text>Hydrolysis of terminal, non-reducing beta-D-glucosyl residues with release of beta-D-glucose.</text>
        <dbReference type="EC" id="3.2.1.21"/>
    </reaction>
</comment>
<comment type="similarity">
    <text evidence="3">Belongs to the glycosyl hydrolase 3 family.</text>
</comment>
<dbReference type="InterPro" id="IPR017853">
    <property type="entry name" value="GH"/>
</dbReference>
<feature type="domain" description="PA14" evidence="10">
    <location>
        <begin position="403"/>
        <end position="556"/>
    </location>
</feature>
<dbReference type="GO" id="GO:0008422">
    <property type="term" value="F:beta-glucosidase activity"/>
    <property type="evidence" value="ECO:0007669"/>
    <property type="project" value="UniProtKB-EC"/>
</dbReference>
<evidence type="ECO:0000256" key="3">
    <source>
        <dbReference type="ARBA" id="ARBA00005336"/>
    </source>
</evidence>
<dbReference type="Pfam" id="PF01915">
    <property type="entry name" value="Glyco_hydro_3_C"/>
    <property type="match status" value="1"/>
</dbReference>
<dbReference type="InParanoid" id="A0A136IKY3"/>
<dbReference type="SMART" id="SM01217">
    <property type="entry name" value="Fn3_like"/>
    <property type="match status" value="1"/>
</dbReference>
<gene>
    <name evidence="11" type="ORF">Micbo1qcDRAFT_221753</name>
</gene>
<dbReference type="STRING" id="196109.A0A136IKY3"/>
<name>A0A136IKY3_9PEZI</name>
<dbReference type="InterPro" id="IPR002772">
    <property type="entry name" value="Glyco_hydro_3_C"/>
</dbReference>
<dbReference type="Gene3D" id="2.60.120.260">
    <property type="entry name" value="Galactose-binding domain-like"/>
    <property type="match status" value="1"/>
</dbReference>
<accession>A0A136IKY3</accession>
<dbReference type="EC" id="3.2.1.21" evidence="4"/>
<dbReference type="Gene3D" id="3.40.50.1700">
    <property type="entry name" value="Glycoside hydrolase family 3 C-terminal domain"/>
    <property type="match status" value="1"/>
</dbReference>
<dbReference type="SUPFAM" id="SSF52279">
    <property type="entry name" value="Beta-D-glucan exohydrolase, C-terminal domain"/>
    <property type="match status" value="1"/>
</dbReference>
<evidence type="ECO:0000256" key="6">
    <source>
        <dbReference type="ARBA" id="ARBA00023180"/>
    </source>
</evidence>
<dbReference type="InterPro" id="IPR013783">
    <property type="entry name" value="Ig-like_fold"/>
</dbReference>
<dbReference type="SUPFAM" id="SSF51445">
    <property type="entry name" value="(Trans)glycosidases"/>
    <property type="match status" value="1"/>
</dbReference>
<organism evidence="11 12">
    <name type="scientific">Microdochium bolleyi</name>
    <dbReference type="NCBI Taxonomy" id="196109"/>
    <lineage>
        <taxon>Eukaryota</taxon>
        <taxon>Fungi</taxon>
        <taxon>Dikarya</taxon>
        <taxon>Ascomycota</taxon>
        <taxon>Pezizomycotina</taxon>
        <taxon>Sordariomycetes</taxon>
        <taxon>Xylariomycetidae</taxon>
        <taxon>Xylariales</taxon>
        <taxon>Microdochiaceae</taxon>
        <taxon>Microdochium</taxon>
    </lineage>
</organism>
<dbReference type="PANTHER" id="PTHR42715:SF3">
    <property type="entry name" value="BETA-GLUCOSIDASE B-RELATED"/>
    <property type="match status" value="1"/>
</dbReference>
<proteinExistence type="inferred from homology"/>
<dbReference type="InterPro" id="IPR011658">
    <property type="entry name" value="PA14_dom"/>
</dbReference>
<dbReference type="InterPro" id="IPR050288">
    <property type="entry name" value="Cellulose_deg_GH3"/>
</dbReference>
<dbReference type="InterPro" id="IPR026891">
    <property type="entry name" value="Fn3-like"/>
</dbReference>
<dbReference type="PROSITE" id="PS51820">
    <property type="entry name" value="PA14"/>
    <property type="match status" value="1"/>
</dbReference>
<sequence>MANVALLPQLTLDEKISLLSGDTFRSTPAVPRLGINALCTSDGINGVRPAAHDSEMTTACFPNTTCLASTWDADLLGRLGERLVHEAQMKSSQLVLGPTINMHRDPRAGRNFECFSEDPLLSGQLAGAIVNGIQAGGAGSVPKHIVCNDAEFMRHFYNVDLSLDSRVAREIYLAAWQHLLRTSDPVGLMTAYNKVNGQSCSENQRLIDIVRNDWGYKGFFMSDWFGTYNTVAPLKAGLDLEMPFPVQRGARLKAAVESGQVRVEDIDARVKKMLEARDRTNLSHRYEQEYSEQIPETMKVARELAAGGIVLLKNDNQALPIATDTESFQRTAVAVIGEFAQRPVVTGGGSASCNPQYLIPPVEAIRKALGSDPNSTDRVQYSAGVRTRRIIPMASAAHLQSDNGNPGITVRYYNDEKPHTPVYEEDLEKATVWMFGHFKPGLQVPGSHLVLSTRLTAPSTGSHTFAVRATGAFTLELDGKEVLAGQQPDVTPEQTLFNHVRLESRCEVPLTGGQAYDIRLTMKSRDKLNVGEPTPYAVTLCFEEHLDEQATINDAVRIARNIDTAVIFAGRDGQYESEGFDMESIKMPENQTRLIRAVAAVAQRTVVVLHSGNPIDVSAFIDDVDAVLAAHFYGQEGPNALADILTGKVNPSGRLATTWPKKLELTPSFRNFPAKKDANDHYTIRYEEGLQLGYRHPDPTWVQWPFGHGLSYTDFSYANLTTTIKKTPASEGQFLYRLVCTVCITNSGPVAGHEVVQVYITPCSTSQSSSTWRPQKELKGFSKVLLQPGEARVVTVEMDLKAACSYWDEDRVSWSLERGTYGLAVGQLRASFEVEESASWNHL</sequence>
<comment type="pathway">
    <text evidence="2">Glycan metabolism; cellulose degradation.</text>
</comment>
<reference evidence="12" key="1">
    <citation type="submission" date="2016-02" db="EMBL/GenBank/DDBJ databases">
        <title>Draft genome sequence of Microdochium bolleyi, a fungal endophyte of beachgrass.</title>
        <authorList>
            <consortium name="DOE Joint Genome Institute"/>
            <person name="David A.S."/>
            <person name="May G."/>
            <person name="Haridas S."/>
            <person name="Lim J."/>
            <person name="Wang M."/>
            <person name="Labutti K."/>
            <person name="Lipzen A."/>
            <person name="Barry K."/>
            <person name="Grigoriev I.V."/>
        </authorList>
    </citation>
    <scope>NUCLEOTIDE SEQUENCE [LARGE SCALE GENOMIC DNA]</scope>
    <source>
        <strain evidence="12">J235TASD1</strain>
    </source>
</reference>
<evidence type="ECO:0000259" key="10">
    <source>
        <dbReference type="PROSITE" id="PS51820"/>
    </source>
</evidence>
<evidence type="ECO:0000256" key="2">
    <source>
        <dbReference type="ARBA" id="ARBA00004987"/>
    </source>
</evidence>
<evidence type="ECO:0000256" key="7">
    <source>
        <dbReference type="ARBA" id="ARBA00023277"/>
    </source>
</evidence>
<evidence type="ECO:0000256" key="1">
    <source>
        <dbReference type="ARBA" id="ARBA00000448"/>
    </source>
</evidence>
<dbReference type="Pfam" id="PF00933">
    <property type="entry name" value="Glyco_hydro_3"/>
    <property type="match status" value="1"/>
</dbReference>
<dbReference type="SMART" id="SM00758">
    <property type="entry name" value="PA14"/>
    <property type="match status" value="1"/>
</dbReference>
<keyword evidence="6" id="KW-0325">Glycoprotein</keyword>
<dbReference type="Gene3D" id="2.60.40.10">
    <property type="entry name" value="Immunoglobulins"/>
    <property type="match status" value="1"/>
</dbReference>
<dbReference type="PANTHER" id="PTHR42715">
    <property type="entry name" value="BETA-GLUCOSIDASE"/>
    <property type="match status" value="1"/>
</dbReference>
<dbReference type="PRINTS" id="PR00133">
    <property type="entry name" value="GLHYDRLASE3"/>
</dbReference>
<evidence type="ECO:0000256" key="4">
    <source>
        <dbReference type="ARBA" id="ARBA00012744"/>
    </source>
</evidence>
<evidence type="ECO:0000256" key="9">
    <source>
        <dbReference type="ARBA" id="ARBA00023326"/>
    </source>
</evidence>
<evidence type="ECO:0000256" key="8">
    <source>
        <dbReference type="ARBA" id="ARBA00023295"/>
    </source>
</evidence>
<dbReference type="InterPro" id="IPR037524">
    <property type="entry name" value="PA14/GLEYA"/>
</dbReference>
<dbReference type="GO" id="GO:0009251">
    <property type="term" value="P:glucan catabolic process"/>
    <property type="evidence" value="ECO:0007669"/>
    <property type="project" value="TreeGrafter"/>
</dbReference>
<dbReference type="InterPro" id="IPR036881">
    <property type="entry name" value="Glyco_hydro_3_C_sf"/>
</dbReference>
<keyword evidence="5 11" id="KW-0378">Hydrolase</keyword>
<keyword evidence="8" id="KW-0326">Glycosidase</keyword>
<protein>
    <recommendedName>
        <fullName evidence="4">beta-glucosidase</fullName>
        <ecNumber evidence="4">3.2.1.21</ecNumber>
    </recommendedName>
</protein>
<dbReference type="EMBL" id="KQ964277">
    <property type="protein sequence ID" value="KXJ85631.1"/>
    <property type="molecule type" value="Genomic_DNA"/>
</dbReference>
<dbReference type="SUPFAM" id="SSF56988">
    <property type="entry name" value="Anthrax protective antigen"/>
    <property type="match status" value="1"/>
</dbReference>
<keyword evidence="7" id="KW-0119">Carbohydrate metabolism</keyword>
<dbReference type="Proteomes" id="UP000070501">
    <property type="component" value="Unassembled WGS sequence"/>
</dbReference>
<dbReference type="Pfam" id="PF14310">
    <property type="entry name" value="Fn3-like"/>
    <property type="match status" value="1"/>
</dbReference>
<evidence type="ECO:0000313" key="12">
    <source>
        <dbReference type="Proteomes" id="UP000070501"/>
    </source>
</evidence>
<dbReference type="OrthoDB" id="10036721at2759"/>